<dbReference type="Proteomes" id="UP000020681">
    <property type="component" value="Unassembled WGS sequence"/>
</dbReference>
<dbReference type="InterPro" id="IPR013126">
    <property type="entry name" value="Hsp_70_fam"/>
</dbReference>
<dbReference type="Gene3D" id="3.90.640.10">
    <property type="entry name" value="Actin, Chain A, domain 4"/>
    <property type="match status" value="1"/>
</dbReference>
<dbReference type="Gene3D" id="3.30.420.40">
    <property type="match status" value="1"/>
</dbReference>
<comment type="similarity">
    <text evidence="1">Belongs to the heat shock protein 70 family.</text>
</comment>
<keyword evidence="5" id="KW-0143">Chaperone</keyword>
<evidence type="ECO:0000313" key="6">
    <source>
        <dbReference type="EMBL" id="EUA85254.1"/>
    </source>
</evidence>
<dbReference type="SUPFAM" id="SSF53067">
    <property type="entry name" value="Actin-like ATPase domain"/>
    <property type="match status" value="1"/>
</dbReference>
<sequence>MIYDLGGGTFDASLLKMTGHINDVVRSEGIQRLGGDDFDEAILQLVAARLPEIAELAATDVTGYDVLREECAARKEAVGPQTRRFLMDLTGIGATGHHFPAISMTCIPHVRRWSTIRSGTVARLA</sequence>
<keyword evidence="7" id="KW-1185">Reference proteome</keyword>
<dbReference type="PROSITE" id="PS00329">
    <property type="entry name" value="HSP70_2"/>
    <property type="match status" value="1"/>
</dbReference>
<organism evidence="6 7">
    <name type="scientific">Mycobacterium ulcerans str. Harvey</name>
    <dbReference type="NCBI Taxonomy" id="1299332"/>
    <lineage>
        <taxon>Bacteria</taxon>
        <taxon>Bacillati</taxon>
        <taxon>Actinomycetota</taxon>
        <taxon>Actinomycetes</taxon>
        <taxon>Mycobacteriales</taxon>
        <taxon>Mycobacteriaceae</taxon>
        <taxon>Mycobacterium</taxon>
        <taxon>Mycobacterium ulcerans group</taxon>
    </lineage>
</organism>
<dbReference type="Pfam" id="PF00012">
    <property type="entry name" value="HSP70"/>
    <property type="match status" value="1"/>
</dbReference>
<evidence type="ECO:0000256" key="1">
    <source>
        <dbReference type="ARBA" id="ARBA00007381"/>
    </source>
</evidence>
<evidence type="ECO:0000256" key="2">
    <source>
        <dbReference type="ARBA" id="ARBA00022741"/>
    </source>
</evidence>
<dbReference type="InterPro" id="IPR018181">
    <property type="entry name" value="Heat_shock_70_CS"/>
</dbReference>
<evidence type="ECO:0000256" key="3">
    <source>
        <dbReference type="ARBA" id="ARBA00022840"/>
    </source>
</evidence>
<accession>A0ABP3A309</accession>
<protein>
    <submittedName>
        <fullName evidence="6">Hsp70 family protein</fullName>
    </submittedName>
</protein>
<evidence type="ECO:0000256" key="5">
    <source>
        <dbReference type="ARBA" id="ARBA00023186"/>
    </source>
</evidence>
<keyword evidence="2" id="KW-0547">Nucleotide-binding</keyword>
<name>A0ABP3A309_MYCUL</name>
<evidence type="ECO:0000313" key="7">
    <source>
        <dbReference type="Proteomes" id="UP000020681"/>
    </source>
</evidence>
<keyword evidence="4" id="KW-0346">Stress response</keyword>
<keyword evidence="3" id="KW-0067">ATP-binding</keyword>
<dbReference type="InterPro" id="IPR043129">
    <property type="entry name" value="ATPase_NBD"/>
</dbReference>
<reference evidence="6 7" key="1">
    <citation type="submission" date="2014-01" db="EMBL/GenBank/DDBJ databases">
        <authorList>
            <person name="Dobos K."/>
            <person name="Lenaerts A."/>
            <person name="Ordway D."/>
            <person name="DeGroote M.A."/>
            <person name="Parker T."/>
            <person name="Sizemore C."/>
            <person name="Tallon L.J."/>
            <person name="Sadzewicz L.K."/>
            <person name="Sengamalay N."/>
            <person name="Fraser C.M."/>
            <person name="Hine E."/>
            <person name="Shefchek K.A."/>
            <person name="Das S.P."/>
            <person name="Tettelin H."/>
        </authorList>
    </citation>
    <scope>NUCLEOTIDE SEQUENCE [LARGE SCALE GENOMIC DNA]</scope>
    <source>
        <strain evidence="6 7">Harvey</strain>
    </source>
</reference>
<comment type="caution">
    <text evidence="6">The sequence shown here is derived from an EMBL/GenBank/DDBJ whole genome shotgun (WGS) entry which is preliminary data.</text>
</comment>
<evidence type="ECO:0000256" key="4">
    <source>
        <dbReference type="ARBA" id="ARBA00023016"/>
    </source>
</evidence>
<proteinExistence type="inferred from homology"/>
<dbReference type="EMBL" id="JAOL01000203">
    <property type="protein sequence ID" value="EUA85254.1"/>
    <property type="molecule type" value="Genomic_DNA"/>
</dbReference>
<gene>
    <name evidence="6" type="ORF">I551_8308</name>
</gene>